<name>A0A3P1SRA9_9GAMM</name>
<evidence type="ECO:0000313" key="1">
    <source>
        <dbReference type="EMBL" id="RRC99650.1"/>
    </source>
</evidence>
<dbReference type="Proteomes" id="UP000267535">
    <property type="component" value="Unassembled WGS sequence"/>
</dbReference>
<dbReference type="RefSeq" id="WP_124925840.1">
    <property type="nucleotide sequence ID" value="NZ_BMOH01000006.1"/>
</dbReference>
<protein>
    <submittedName>
        <fullName evidence="1">DUF2889 domain-containing protein</fullName>
    </submittedName>
</protein>
<gene>
    <name evidence="1" type="ORF">EHS89_09130</name>
</gene>
<keyword evidence="2" id="KW-1185">Reference proteome</keyword>
<dbReference type="AlphaFoldDB" id="A0A3P1SRA9"/>
<dbReference type="Pfam" id="PF11136">
    <property type="entry name" value="DUF2889"/>
    <property type="match status" value="1"/>
</dbReference>
<accession>A0A3P1SRA9</accession>
<organism evidence="1 2">
    <name type="scientific">Amphritea balenae</name>
    <dbReference type="NCBI Taxonomy" id="452629"/>
    <lineage>
        <taxon>Bacteria</taxon>
        <taxon>Pseudomonadati</taxon>
        <taxon>Pseudomonadota</taxon>
        <taxon>Gammaproteobacteria</taxon>
        <taxon>Oceanospirillales</taxon>
        <taxon>Oceanospirillaceae</taxon>
        <taxon>Amphritea</taxon>
    </lineage>
</organism>
<comment type="caution">
    <text evidence="1">The sequence shown here is derived from an EMBL/GenBank/DDBJ whole genome shotgun (WGS) entry which is preliminary data.</text>
</comment>
<dbReference type="InterPro" id="IPR021312">
    <property type="entry name" value="DUF2889"/>
</dbReference>
<dbReference type="EMBL" id="RQXV01000004">
    <property type="protein sequence ID" value="RRC99650.1"/>
    <property type="molecule type" value="Genomic_DNA"/>
</dbReference>
<reference evidence="1 2" key="1">
    <citation type="submission" date="2018-11" db="EMBL/GenBank/DDBJ databases">
        <title>The draft genome sequence of Amphritea balenae JAMM 1525T.</title>
        <authorList>
            <person name="Fang Z."/>
            <person name="Zhang Y."/>
            <person name="Han X."/>
        </authorList>
    </citation>
    <scope>NUCLEOTIDE SEQUENCE [LARGE SCALE GENOMIC DNA]</scope>
    <source>
        <strain evidence="1 2">JAMM 1525</strain>
    </source>
</reference>
<proteinExistence type="predicted"/>
<evidence type="ECO:0000313" key="2">
    <source>
        <dbReference type="Proteomes" id="UP000267535"/>
    </source>
</evidence>
<sequence length="180" mass="19999">MALSKPSRRMLQHRRTVECLGYKREDGLWDIEGRMLDVKSETVALPERGDVVAGEPFHDLGLRVTLDHQLSIRSVEAYIDASPFGICPKITSAFRKLEGTQIGPGWSRQCKELLGGAQGCTHLYELLQPIATTAIQTLWPNSDIDVMRLGAGVMINSCHSWAEDSPVIEKLLPEHYIASS</sequence>
<dbReference type="OrthoDB" id="6862397at2"/>